<evidence type="ECO:0000313" key="2">
    <source>
        <dbReference type="Proteomes" id="UP000199155"/>
    </source>
</evidence>
<sequence length="115" mass="12244">MRQIPVDTSAMTVMLIQAPEAKVKNRETGEIATDRQSGKTLFNVNVAVIVDGRPDALTVVVAEDGIQLDLVPGMPVEFPGLVARPWENDFGHGISYRAIAVTAKDLTLAGSNGKA</sequence>
<evidence type="ECO:0008006" key="3">
    <source>
        <dbReference type="Google" id="ProtNLM"/>
    </source>
</evidence>
<dbReference type="EMBL" id="FNFF01000002">
    <property type="protein sequence ID" value="SDJ77768.1"/>
    <property type="molecule type" value="Genomic_DNA"/>
</dbReference>
<protein>
    <recommendedName>
        <fullName evidence="3">Regulatory protein</fullName>
    </recommendedName>
</protein>
<dbReference type="STRING" id="417292.SAMN05421806_102480"/>
<gene>
    <name evidence="1" type="ORF">SAMN05421806_102480</name>
</gene>
<dbReference type="OrthoDB" id="4280480at2"/>
<organism evidence="1 2">
    <name type="scientific">Streptomyces indicus</name>
    <dbReference type="NCBI Taxonomy" id="417292"/>
    <lineage>
        <taxon>Bacteria</taxon>
        <taxon>Bacillati</taxon>
        <taxon>Actinomycetota</taxon>
        <taxon>Actinomycetes</taxon>
        <taxon>Kitasatosporales</taxon>
        <taxon>Streptomycetaceae</taxon>
        <taxon>Streptomyces</taxon>
    </lineage>
</organism>
<accession>A0A1G8WHH5</accession>
<dbReference type="AlphaFoldDB" id="A0A1G8WHH5"/>
<evidence type="ECO:0000313" key="1">
    <source>
        <dbReference type="EMBL" id="SDJ77768.1"/>
    </source>
</evidence>
<keyword evidence="2" id="KW-1185">Reference proteome</keyword>
<reference evidence="1 2" key="1">
    <citation type="submission" date="2016-10" db="EMBL/GenBank/DDBJ databases">
        <authorList>
            <person name="de Groot N.N."/>
        </authorList>
    </citation>
    <scope>NUCLEOTIDE SEQUENCE [LARGE SCALE GENOMIC DNA]</scope>
    <source>
        <strain evidence="1 2">CGMCC 4.5727</strain>
    </source>
</reference>
<dbReference type="Proteomes" id="UP000199155">
    <property type="component" value="Unassembled WGS sequence"/>
</dbReference>
<dbReference type="RefSeq" id="WP_093608230.1">
    <property type="nucleotide sequence ID" value="NZ_FNFF01000002.1"/>
</dbReference>
<name>A0A1G8WHH5_9ACTN</name>
<proteinExistence type="predicted"/>